<accession>A0A7M1S0A4</accession>
<dbReference type="EMBL" id="MT774391">
    <property type="protein sequence ID" value="QOR59561.1"/>
    <property type="molecule type" value="Genomic_DNA"/>
</dbReference>
<keyword evidence="2" id="KW-1185">Reference proteome</keyword>
<dbReference type="Proteomes" id="UP000594161">
    <property type="component" value="Segment"/>
</dbReference>
<protein>
    <submittedName>
        <fullName evidence="1">Uncharacterized protein</fullName>
    </submittedName>
</protein>
<evidence type="ECO:0000313" key="1">
    <source>
        <dbReference type="EMBL" id="QOR59561.1"/>
    </source>
</evidence>
<reference evidence="1 2" key="1">
    <citation type="submission" date="2020-07" db="EMBL/GenBank/DDBJ databases">
        <title>Taxonomic proposal: Crassvirales, a new order of highly abundant and diverse bacterial viruses.</title>
        <authorList>
            <person name="Shkoporov A.N."/>
            <person name="Stockdale S.R."/>
            <person name="Guerin E."/>
            <person name="Ross R.P."/>
            <person name="Hill C."/>
        </authorList>
    </citation>
    <scope>NUCLEOTIDE SEQUENCE [LARGE SCALE GENOMIC DNA]</scope>
</reference>
<dbReference type="GeneID" id="65130168"/>
<sequence>MKKYVFVKTGEAVELGQKLARVANTLLGPVVVEEVEITEKTLPMFIKRGVISVQEEEANCTHVNIDYYIGHLAERINWKPENLAKYLNNLAGIDEAAVFSILLREVAIVMDKKYPDHIERSKEIYVIGMTDGEIHKLRELHKVKNFRNFAAFRTIEDALCAKHILKDFMKELFKRGGK</sequence>
<organism evidence="1 2">
    <name type="scientific">uncultured phage cr126_1</name>
    <dbReference type="NCBI Taxonomy" id="2772075"/>
    <lineage>
        <taxon>Viruses</taxon>
        <taxon>Duplodnaviria</taxon>
        <taxon>Heunggongvirae</taxon>
        <taxon>Uroviricota</taxon>
        <taxon>Caudoviricetes</taxon>
        <taxon>Crassvirales</taxon>
        <taxon>Steigviridae</taxon>
        <taxon>Asinivirinae</taxon>
        <taxon>Kolpuevirus</taxon>
        <taxon>Kolpuevirus hominis</taxon>
    </lineage>
</organism>
<name>A0A7M1S0A4_9CAUD</name>
<evidence type="ECO:0000313" key="2">
    <source>
        <dbReference type="Proteomes" id="UP000594161"/>
    </source>
</evidence>
<dbReference type="RefSeq" id="YP_010111719.1">
    <property type="nucleotide sequence ID" value="NC_055884.1"/>
</dbReference>
<proteinExistence type="predicted"/>
<dbReference type="KEGG" id="vg:65130168"/>